<dbReference type="EMBL" id="JABANO010017041">
    <property type="protein sequence ID" value="KAF4734158.1"/>
    <property type="molecule type" value="Genomic_DNA"/>
</dbReference>
<feature type="compositionally biased region" description="Basic residues" evidence="1">
    <location>
        <begin position="163"/>
        <end position="174"/>
    </location>
</feature>
<evidence type="ECO:0000256" key="2">
    <source>
        <dbReference type="SAM" id="Phobius"/>
    </source>
</evidence>
<keyword evidence="2" id="KW-0812">Transmembrane</keyword>
<feature type="non-terminal residue" evidence="3">
    <location>
        <position position="213"/>
    </location>
</feature>
<gene>
    <name evidence="3" type="ORF">FOZ63_022928</name>
</gene>
<feature type="region of interest" description="Disordered" evidence="1">
    <location>
        <begin position="155"/>
        <end position="175"/>
    </location>
</feature>
<dbReference type="Proteomes" id="UP000553632">
    <property type="component" value="Unassembled WGS sequence"/>
</dbReference>
<protein>
    <submittedName>
        <fullName evidence="3">Uncharacterized protein</fullName>
    </submittedName>
</protein>
<evidence type="ECO:0000313" key="3">
    <source>
        <dbReference type="EMBL" id="KAF4734158.1"/>
    </source>
</evidence>
<keyword evidence="2" id="KW-0472">Membrane</keyword>
<reference evidence="3 4" key="1">
    <citation type="submission" date="2020-04" db="EMBL/GenBank/DDBJ databases">
        <title>Perkinsus olseni comparative genomics.</title>
        <authorList>
            <person name="Bogema D.R."/>
        </authorList>
    </citation>
    <scope>NUCLEOTIDE SEQUENCE [LARGE SCALE GENOMIC DNA]</scope>
    <source>
        <strain evidence="3 4">ATCC PRA-207</strain>
    </source>
</reference>
<evidence type="ECO:0000256" key="1">
    <source>
        <dbReference type="SAM" id="MobiDB-lite"/>
    </source>
</evidence>
<name>A0A7J6SMJ9_PEROL</name>
<accession>A0A7J6SMJ9</accession>
<proteinExistence type="predicted"/>
<keyword evidence="4" id="KW-1185">Reference proteome</keyword>
<evidence type="ECO:0000313" key="4">
    <source>
        <dbReference type="Proteomes" id="UP000553632"/>
    </source>
</evidence>
<keyword evidence="2" id="KW-1133">Transmembrane helix</keyword>
<comment type="caution">
    <text evidence="3">The sequence shown here is derived from an EMBL/GenBank/DDBJ whole genome shotgun (WGS) entry which is preliminary data.</text>
</comment>
<dbReference type="AlphaFoldDB" id="A0A7J6SMJ9"/>
<organism evidence="3 4">
    <name type="scientific">Perkinsus olseni</name>
    <name type="common">Perkinsus atlanticus</name>
    <dbReference type="NCBI Taxonomy" id="32597"/>
    <lineage>
        <taxon>Eukaryota</taxon>
        <taxon>Sar</taxon>
        <taxon>Alveolata</taxon>
        <taxon>Perkinsozoa</taxon>
        <taxon>Perkinsea</taxon>
        <taxon>Perkinsida</taxon>
        <taxon>Perkinsidae</taxon>
        <taxon>Perkinsus</taxon>
    </lineage>
</organism>
<feature type="transmembrane region" description="Helical" evidence="2">
    <location>
        <begin position="86"/>
        <end position="107"/>
    </location>
</feature>
<sequence length="213" mass="24664">MFEVLLTGFGVFVFGVTQGISAGYEVTRPFRVFGFTGLLAALSWRELRIGTHTKLERHTWTLRGRTSEYFDDSVAVSSPTYLVDNLPVYVLAFCFPFTTVGCGVWLVRRPKVIAEWARRTKIRYRRLFIKNGRVLRLWEESRRLLAVDFPMQMRHSKADAPQRRPRPPVVHRRGSNQSPQAILAVIVVFWFILRKTVLSTYAEDHKEITFAIS</sequence>